<evidence type="ECO:0000313" key="2">
    <source>
        <dbReference type="Proteomes" id="UP001138686"/>
    </source>
</evidence>
<dbReference type="AlphaFoldDB" id="A0A9X1JVQ4"/>
<sequence length="266" mass="28780">MAKNNSFIKLEGTLDGLTFYEKDGENFVKTKSTINKNRIQNDPAFARTRENMQEFGGAAKVGKAFREAFGSIVKLMGDTYIASRLAGAMKRINRNGAGLRGQRDFDIVGNADLLVGFDFDEKTPLGAQFFAPYDKPTLNANRDVATWTVPDFNTDNFITKPEGATHCRLVLASGLLSNYQWESALASYEPVNEDENSKGDVAYSADIPLQGEVGAVTTLTVDLGIGAAVPATVANLVSIGIIFYQEINGQLYELASGNAMKLVVVG</sequence>
<comment type="caution">
    <text evidence="1">The sequence shown here is derived from an EMBL/GenBank/DDBJ whole genome shotgun (WGS) entry which is preliminary data.</text>
</comment>
<keyword evidence="2" id="KW-1185">Reference proteome</keyword>
<dbReference type="Proteomes" id="UP001138686">
    <property type="component" value="Unassembled WGS sequence"/>
</dbReference>
<dbReference type="RefSeq" id="WP_219052755.1">
    <property type="nucleotide sequence ID" value="NZ_JAHWDP010000003.1"/>
</dbReference>
<proteinExistence type="predicted"/>
<reference evidence="1" key="1">
    <citation type="submission" date="2021-07" db="EMBL/GenBank/DDBJ databases">
        <title>Aureisphaera sp. CAU 1614 isolated from sea sediment.</title>
        <authorList>
            <person name="Kim W."/>
        </authorList>
    </citation>
    <scope>NUCLEOTIDE SEQUENCE</scope>
    <source>
        <strain evidence="1">CAU 1614</strain>
    </source>
</reference>
<evidence type="ECO:0000313" key="1">
    <source>
        <dbReference type="EMBL" id="MBW2938239.1"/>
    </source>
</evidence>
<organism evidence="1 2">
    <name type="scientific">Halomarinibacterium sedimenti</name>
    <dbReference type="NCBI Taxonomy" id="2857106"/>
    <lineage>
        <taxon>Bacteria</taxon>
        <taxon>Pseudomonadati</taxon>
        <taxon>Bacteroidota</taxon>
        <taxon>Flavobacteriia</taxon>
        <taxon>Flavobacteriales</taxon>
        <taxon>Flavobacteriaceae</taxon>
        <taxon>Halomarinibacterium</taxon>
    </lineage>
</organism>
<protein>
    <submittedName>
        <fullName evidence="1">Uncharacterized protein</fullName>
    </submittedName>
</protein>
<gene>
    <name evidence="1" type="ORF">KXJ69_08990</name>
</gene>
<name>A0A9X1JVQ4_9FLAO</name>
<accession>A0A9X1JVQ4</accession>
<dbReference type="EMBL" id="JAHWDP010000003">
    <property type="protein sequence ID" value="MBW2938239.1"/>
    <property type="molecule type" value="Genomic_DNA"/>
</dbReference>